<dbReference type="EMBL" id="JBEDUW010000002">
    <property type="protein sequence ID" value="KAK9941983.1"/>
    <property type="molecule type" value="Genomic_DNA"/>
</dbReference>
<dbReference type="AlphaFoldDB" id="A0AAW1Y256"/>
<dbReference type="PANTHER" id="PTHR48045">
    <property type="entry name" value="UDP-GLYCOSYLTRANSFERASE 72B1"/>
    <property type="match status" value="1"/>
</dbReference>
<dbReference type="Gene3D" id="3.40.50.2000">
    <property type="entry name" value="Glycogen Phosphorylase B"/>
    <property type="match status" value="2"/>
</dbReference>
<gene>
    <name evidence="1" type="ORF">M0R45_007673</name>
</gene>
<keyword evidence="2" id="KW-1185">Reference proteome</keyword>
<sequence length="130" mass="14444">MESARASFGSPFFGLFRNSLWLELFRGSIDFGSARVTFPQWGDQVTNAKYLVDVFGVGLRLCRGKAENKLVMRDEVEKCLLEAMVGETAVELKQNALKWKKAAEEAVAECGSSNCNLQDFLDEIGRLSNA</sequence>
<evidence type="ECO:0000313" key="2">
    <source>
        <dbReference type="Proteomes" id="UP001457282"/>
    </source>
</evidence>
<evidence type="ECO:0000313" key="1">
    <source>
        <dbReference type="EMBL" id="KAK9941983.1"/>
    </source>
</evidence>
<comment type="caution">
    <text evidence="1">The sequence shown here is derived from an EMBL/GenBank/DDBJ whole genome shotgun (WGS) entry which is preliminary data.</text>
</comment>
<protein>
    <submittedName>
        <fullName evidence="1">Uncharacterized protein</fullName>
    </submittedName>
</protein>
<accession>A0AAW1Y256</accession>
<reference evidence="1 2" key="1">
    <citation type="journal article" date="2023" name="G3 (Bethesda)">
        <title>A chromosome-length genome assembly and annotation of blackberry (Rubus argutus, cv. 'Hillquist').</title>
        <authorList>
            <person name="Bruna T."/>
            <person name="Aryal R."/>
            <person name="Dudchenko O."/>
            <person name="Sargent D.J."/>
            <person name="Mead D."/>
            <person name="Buti M."/>
            <person name="Cavallini A."/>
            <person name="Hytonen T."/>
            <person name="Andres J."/>
            <person name="Pham M."/>
            <person name="Weisz D."/>
            <person name="Mascagni F."/>
            <person name="Usai G."/>
            <person name="Natali L."/>
            <person name="Bassil N."/>
            <person name="Fernandez G.E."/>
            <person name="Lomsadze A."/>
            <person name="Armour M."/>
            <person name="Olukolu B."/>
            <person name="Poorten T."/>
            <person name="Britton C."/>
            <person name="Davik J."/>
            <person name="Ashrafi H."/>
            <person name="Aiden E.L."/>
            <person name="Borodovsky M."/>
            <person name="Worthington M."/>
        </authorList>
    </citation>
    <scope>NUCLEOTIDE SEQUENCE [LARGE SCALE GENOMIC DNA]</scope>
    <source>
        <strain evidence="1">PI 553951</strain>
    </source>
</reference>
<proteinExistence type="predicted"/>
<organism evidence="1 2">
    <name type="scientific">Rubus argutus</name>
    <name type="common">Southern blackberry</name>
    <dbReference type="NCBI Taxonomy" id="59490"/>
    <lineage>
        <taxon>Eukaryota</taxon>
        <taxon>Viridiplantae</taxon>
        <taxon>Streptophyta</taxon>
        <taxon>Embryophyta</taxon>
        <taxon>Tracheophyta</taxon>
        <taxon>Spermatophyta</taxon>
        <taxon>Magnoliopsida</taxon>
        <taxon>eudicotyledons</taxon>
        <taxon>Gunneridae</taxon>
        <taxon>Pentapetalae</taxon>
        <taxon>rosids</taxon>
        <taxon>fabids</taxon>
        <taxon>Rosales</taxon>
        <taxon>Rosaceae</taxon>
        <taxon>Rosoideae</taxon>
        <taxon>Rosoideae incertae sedis</taxon>
        <taxon>Rubus</taxon>
    </lineage>
</organism>
<dbReference type="Proteomes" id="UP001457282">
    <property type="component" value="Unassembled WGS sequence"/>
</dbReference>
<dbReference type="SUPFAM" id="SSF53756">
    <property type="entry name" value="UDP-Glycosyltransferase/glycogen phosphorylase"/>
    <property type="match status" value="1"/>
</dbReference>
<dbReference type="PANTHER" id="PTHR48045:SF26">
    <property type="entry name" value="UDP-GLYCOSYLTRANSFERASE 74E2-LIKE"/>
    <property type="match status" value="1"/>
</dbReference>
<name>A0AAW1Y256_RUBAR</name>